<comment type="caution">
    <text evidence="2">The sequence shown here is derived from an EMBL/GenBank/DDBJ whole genome shotgun (WGS) entry which is preliminary data.</text>
</comment>
<gene>
    <name evidence="2" type="ORF">EST54_20660</name>
</gene>
<dbReference type="RefSeq" id="WP_129249124.1">
    <property type="nucleotide sequence ID" value="NZ_JABZEL010000009.1"/>
</dbReference>
<accession>A0A4Q1QY12</accession>
<keyword evidence="3" id="KW-1185">Reference proteome</keyword>
<dbReference type="EMBL" id="SDIF01000061">
    <property type="protein sequence ID" value="RXS64844.1"/>
    <property type="molecule type" value="Genomic_DNA"/>
</dbReference>
<organism evidence="2 3">
    <name type="scientific">Streptomyces sioyaensis</name>
    <dbReference type="NCBI Taxonomy" id="67364"/>
    <lineage>
        <taxon>Bacteria</taxon>
        <taxon>Bacillati</taxon>
        <taxon>Actinomycetota</taxon>
        <taxon>Actinomycetes</taxon>
        <taxon>Kitasatosporales</taxon>
        <taxon>Streptomycetaceae</taxon>
        <taxon>Streptomyces</taxon>
    </lineage>
</organism>
<protein>
    <submittedName>
        <fullName evidence="2">Uncharacterized protein</fullName>
    </submittedName>
</protein>
<evidence type="ECO:0000313" key="2">
    <source>
        <dbReference type="EMBL" id="RXS64844.1"/>
    </source>
</evidence>
<evidence type="ECO:0000313" key="3">
    <source>
        <dbReference type="Proteomes" id="UP000289482"/>
    </source>
</evidence>
<sequence>MLDQALIALAAAGGTAVVTAAGTDAWAGLRRAVAHWFSRGDALREHAELERLDQTATALQPTDPAEAERARIRQEASWQVRIEAMLESLDDAERDQAADQMRSLLAQHVPQGSVSAGPGTVTVSDGGVAVDGDLSVTASGAGAIAVGGSVTGSVASNAPPTDPKGGASASPPMPGPQAS</sequence>
<dbReference type="GeneID" id="95780331"/>
<proteinExistence type="predicted"/>
<reference evidence="2 3" key="1">
    <citation type="submission" date="2019-01" db="EMBL/GenBank/DDBJ databases">
        <title>Draft genome sequences of the type strain Streptomyces sioyaensis DSM 40032 and its novel strain, TM32, a thermotolerant antibiotics-producing actinobacterium.</title>
        <authorList>
            <person name="Nakaew N."/>
            <person name="Lumyong S."/>
            <person name="Sloan W.T."/>
            <person name="Sungthong R."/>
        </authorList>
    </citation>
    <scope>NUCLEOTIDE SEQUENCE [LARGE SCALE GENOMIC DNA]</scope>
    <source>
        <strain evidence="2 3">DSM 40032</strain>
    </source>
</reference>
<name>A0A4Q1QY12_9ACTN</name>
<dbReference type="Proteomes" id="UP000289482">
    <property type="component" value="Unassembled WGS sequence"/>
</dbReference>
<evidence type="ECO:0000256" key="1">
    <source>
        <dbReference type="SAM" id="MobiDB-lite"/>
    </source>
</evidence>
<feature type="region of interest" description="Disordered" evidence="1">
    <location>
        <begin position="149"/>
        <end position="179"/>
    </location>
</feature>
<dbReference type="AlphaFoldDB" id="A0A4Q1QY12"/>